<keyword evidence="6" id="KW-0418">Kinase</keyword>
<dbReference type="InterPro" id="IPR000719">
    <property type="entry name" value="Prot_kinase_dom"/>
</dbReference>
<dbReference type="Pfam" id="PF13499">
    <property type="entry name" value="EF-hand_7"/>
    <property type="match status" value="1"/>
</dbReference>
<proteinExistence type="inferred from homology"/>
<dbReference type="InterPro" id="IPR011009">
    <property type="entry name" value="Kinase-like_dom_sf"/>
</dbReference>
<dbReference type="SMART" id="SM00054">
    <property type="entry name" value="EFh"/>
    <property type="match status" value="2"/>
</dbReference>
<dbReference type="EMBL" id="MPUH01001141">
    <property type="protein sequence ID" value="OMJ69941.1"/>
    <property type="molecule type" value="Genomic_DNA"/>
</dbReference>
<name>A0A1R2AZJ4_9CILI</name>
<accession>A0A1R2AZJ4</accession>
<dbReference type="GO" id="GO:0005524">
    <property type="term" value="F:ATP binding"/>
    <property type="evidence" value="ECO:0007669"/>
    <property type="project" value="UniProtKB-KW"/>
</dbReference>
<feature type="domain" description="Protein kinase" evidence="10">
    <location>
        <begin position="49"/>
        <end position="303"/>
    </location>
</feature>
<sequence length="476" mass="53908">MGCTKSKLEEIVVQKNFADTTTSSGLQSARRPRKNIFGAMQASSITDHYEILKAIGSGPLATLFYAKHIQTQEYRTLREINKMMLKDDAASIVQEVSILKDLDHPNVLKVYEAIETQRSVYIALEYISGQSLQEKVKNTGCETMLARVMLDLFSALAYLHTKGIVHCNIAPENIVQTAGEGYDVITKLVGFTAAQRMNDKQEINLKKLRYQYAAPELLKGEFDEKADIWSCGVLLYDLLVGRLPYPGKTKTGIIECILNGDIDFTSSMFTSLSYNAQDLIKNMLNIDPLRRPTAIQNLMHPMLNASKYKISVSLDAIKKLRVFKVSSRAARSILAKMNFKLGKEDHEIINYFKEIDENFDGRVSRNELIEAFDRLGIDISGEVDEIMCNMDIDGNGYIDYSELKVTLTEWGEELKEKNLVRCFKVVDGKISIDSLRIELIDIKQLDWIRFLQDCPNDGISITLTALKNYLKFNISQ</sequence>
<evidence type="ECO:0000256" key="3">
    <source>
        <dbReference type="ARBA" id="ARBA00022527"/>
    </source>
</evidence>
<dbReference type="Pfam" id="PF00069">
    <property type="entry name" value="Pkinase"/>
    <property type="match status" value="1"/>
</dbReference>
<evidence type="ECO:0000313" key="13">
    <source>
        <dbReference type="Proteomes" id="UP000187209"/>
    </source>
</evidence>
<evidence type="ECO:0000256" key="9">
    <source>
        <dbReference type="ARBA" id="ARBA00024334"/>
    </source>
</evidence>
<comment type="caution">
    <text evidence="12">The sequence shown here is derived from an EMBL/GenBank/DDBJ whole genome shotgun (WGS) entry which is preliminary data.</text>
</comment>
<reference evidence="12 13" key="1">
    <citation type="submission" date="2016-11" db="EMBL/GenBank/DDBJ databases">
        <title>The macronuclear genome of Stentor coeruleus: a giant cell with tiny introns.</title>
        <authorList>
            <person name="Slabodnick M."/>
            <person name="Ruby J.G."/>
            <person name="Reiff S.B."/>
            <person name="Swart E.C."/>
            <person name="Gosai S."/>
            <person name="Prabakaran S."/>
            <person name="Witkowska E."/>
            <person name="Larue G.E."/>
            <person name="Fisher S."/>
            <person name="Freeman R.M."/>
            <person name="Gunawardena J."/>
            <person name="Chu W."/>
            <person name="Stover N.A."/>
            <person name="Gregory B.D."/>
            <person name="Nowacki M."/>
            <person name="Derisi J."/>
            <person name="Roy S.W."/>
            <person name="Marshall W.F."/>
            <person name="Sood P."/>
        </authorList>
    </citation>
    <scope>NUCLEOTIDE SEQUENCE [LARGE SCALE GENOMIC DNA]</scope>
    <source>
        <strain evidence="12">WM001</strain>
    </source>
</reference>
<evidence type="ECO:0008006" key="14">
    <source>
        <dbReference type="Google" id="ProtNLM"/>
    </source>
</evidence>
<gene>
    <name evidence="12" type="ORF">SteCoe_32212</name>
</gene>
<evidence type="ECO:0000256" key="7">
    <source>
        <dbReference type="ARBA" id="ARBA00022837"/>
    </source>
</evidence>
<keyword evidence="8" id="KW-0067">ATP-binding</keyword>
<keyword evidence="7" id="KW-0106">Calcium</keyword>
<dbReference type="FunFam" id="1.10.510.10:FF:000571">
    <property type="entry name" value="Maternal embryonic leucine zipper kinase"/>
    <property type="match status" value="1"/>
</dbReference>
<feature type="domain" description="EF-hand" evidence="11">
    <location>
        <begin position="382"/>
        <end position="413"/>
    </location>
</feature>
<dbReference type="Gene3D" id="1.10.238.10">
    <property type="entry name" value="EF-hand"/>
    <property type="match status" value="1"/>
</dbReference>
<dbReference type="Gene3D" id="1.10.510.10">
    <property type="entry name" value="Transferase(Phosphotransferase) domain 1"/>
    <property type="match status" value="1"/>
</dbReference>
<protein>
    <recommendedName>
        <fullName evidence="14">Aurora kinase</fullName>
    </recommendedName>
</protein>
<dbReference type="PROSITE" id="PS00018">
    <property type="entry name" value="EF_HAND_1"/>
    <property type="match status" value="1"/>
</dbReference>
<comment type="cofactor">
    <cofactor evidence="1">
        <name>Mg(2+)</name>
        <dbReference type="ChEBI" id="CHEBI:18420"/>
    </cofactor>
</comment>
<evidence type="ECO:0000256" key="6">
    <source>
        <dbReference type="ARBA" id="ARBA00022777"/>
    </source>
</evidence>
<dbReference type="GO" id="GO:0004674">
    <property type="term" value="F:protein serine/threonine kinase activity"/>
    <property type="evidence" value="ECO:0007669"/>
    <property type="project" value="UniProtKB-KW"/>
</dbReference>
<dbReference type="PROSITE" id="PS50222">
    <property type="entry name" value="EF_HAND_2"/>
    <property type="match status" value="2"/>
</dbReference>
<evidence type="ECO:0000256" key="2">
    <source>
        <dbReference type="ARBA" id="ARBA00011245"/>
    </source>
</evidence>
<evidence type="ECO:0000313" key="12">
    <source>
        <dbReference type="EMBL" id="OMJ69941.1"/>
    </source>
</evidence>
<dbReference type="SUPFAM" id="SSF47473">
    <property type="entry name" value="EF-hand"/>
    <property type="match status" value="1"/>
</dbReference>
<dbReference type="InterPro" id="IPR018247">
    <property type="entry name" value="EF_Hand_1_Ca_BS"/>
</dbReference>
<dbReference type="OrthoDB" id="1668230at2759"/>
<comment type="subunit">
    <text evidence="2">Monomer.</text>
</comment>
<dbReference type="Proteomes" id="UP000187209">
    <property type="component" value="Unassembled WGS sequence"/>
</dbReference>
<dbReference type="Gene3D" id="3.30.200.20">
    <property type="entry name" value="Phosphorylase Kinase, domain 1"/>
    <property type="match status" value="1"/>
</dbReference>
<dbReference type="InterPro" id="IPR050205">
    <property type="entry name" value="CDPK_Ser/Thr_kinases"/>
</dbReference>
<evidence type="ECO:0000256" key="5">
    <source>
        <dbReference type="ARBA" id="ARBA00022741"/>
    </source>
</evidence>
<dbReference type="PROSITE" id="PS50011">
    <property type="entry name" value="PROTEIN_KINASE_DOM"/>
    <property type="match status" value="1"/>
</dbReference>
<organism evidence="12 13">
    <name type="scientific">Stentor coeruleus</name>
    <dbReference type="NCBI Taxonomy" id="5963"/>
    <lineage>
        <taxon>Eukaryota</taxon>
        <taxon>Sar</taxon>
        <taxon>Alveolata</taxon>
        <taxon>Ciliophora</taxon>
        <taxon>Postciliodesmatophora</taxon>
        <taxon>Heterotrichea</taxon>
        <taxon>Heterotrichida</taxon>
        <taxon>Stentoridae</taxon>
        <taxon>Stentor</taxon>
    </lineage>
</organism>
<evidence type="ECO:0000256" key="4">
    <source>
        <dbReference type="ARBA" id="ARBA00022679"/>
    </source>
</evidence>
<evidence type="ECO:0000259" key="11">
    <source>
        <dbReference type="PROSITE" id="PS50222"/>
    </source>
</evidence>
<dbReference type="GO" id="GO:0005509">
    <property type="term" value="F:calcium ion binding"/>
    <property type="evidence" value="ECO:0007669"/>
    <property type="project" value="InterPro"/>
</dbReference>
<dbReference type="InterPro" id="IPR002048">
    <property type="entry name" value="EF_hand_dom"/>
</dbReference>
<evidence type="ECO:0000256" key="1">
    <source>
        <dbReference type="ARBA" id="ARBA00001946"/>
    </source>
</evidence>
<keyword evidence="13" id="KW-1185">Reference proteome</keyword>
<comment type="similarity">
    <text evidence="9">Belongs to the protein kinase superfamily. Ser/Thr protein kinase family. CDPK subfamily.</text>
</comment>
<dbReference type="InterPro" id="IPR011992">
    <property type="entry name" value="EF-hand-dom_pair"/>
</dbReference>
<evidence type="ECO:0000259" key="10">
    <source>
        <dbReference type="PROSITE" id="PS50011"/>
    </source>
</evidence>
<dbReference type="SUPFAM" id="SSF56112">
    <property type="entry name" value="Protein kinase-like (PK-like)"/>
    <property type="match status" value="1"/>
</dbReference>
<keyword evidence="4" id="KW-0808">Transferase</keyword>
<dbReference type="PANTHER" id="PTHR24349">
    <property type="entry name" value="SERINE/THREONINE-PROTEIN KINASE"/>
    <property type="match status" value="1"/>
</dbReference>
<keyword evidence="3" id="KW-0723">Serine/threonine-protein kinase</keyword>
<dbReference type="AlphaFoldDB" id="A0A1R2AZJ4"/>
<feature type="domain" description="EF-hand" evidence="11">
    <location>
        <begin position="343"/>
        <end position="378"/>
    </location>
</feature>
<keyword evidence="5" id="KW-0547">Nucleotide-binding</keyword>
<evidence type="ECO:0000256" key="8">
    <source>
        <dbReference type="ARBA" id="ARBA00022840"/>
    </source>
</evidence>